<evidence type="ECO:0000313" key="3">
    <source>
        <dbReference type="Proteomes" id="UP000650467"/>
    </source>
</evidence>
<feature type="compositionally biased region" description="Low complexity" evidence="1">
    <location>
        <begin position="68"/>
        <end position="79"/>
    </location>
</feature>
<dbReference type="EMBL" id="JAEHOC010000002">
    <property type="protein sequence ID" value="KAG2444285.1"/>
    <property type="molecule type" value="Genomic_DNA"/>
</dbReference>
<gene>
    <name evidence="2" type="ORF">HXX76_001042</name>
</gene>
<reference evidence="2" key="1">
    <citation type="journal article" date="2020" name="bioRxiv">
        <title>Comparative genomics of Chlamydomonas.</title>
        <authorList>
            <person name="Craig R.J."/>
            <person name="Hasan A.R."/>
            <person name="Ness R.W."/>
            <person name="Keightley P.D."/>
        </authorList>
    </citation>
    <scope>NUCLEOTIDE SEQUENCE</scope>
    <source>
        <strain evidence="2">SAG 7.73</strain>
    </source>
</reference>
<accession>A0A835WBJ9</accession>
<keyword evidence="3" id="KW-1185">Reference proteome</keyword>
<dbReference type="Proteomes" id="UP000650467">
    <property type="component" value="Unassembled WGS sequence"/>
</dbReference>
<sequence length="302" mass="29565">MRAAAAAARSARAHRAPKPFVAGAALLLLFLSLLLSAPAAYSSWSSSFSSFDQQISDSGAAGPHHSADAASTSTSSSSSLQLPGVVDAGATAAAASSADNDSPFSVDGGSSSSNSLRSLLTGNGYGNGGYGNGGNGNGNGGRTCPLTCAGLGSCIAVTCELLPLWGGGGSRLRVTLDVARCKGSALSWVCCAGPACQLAACNSASTPYGAAGGGLAVCGDALRASYLLPANATSVPLQVHDGALQGNRSCPSNANKGYGPGQCCAGSGSATNTNCAGAVSNTCDLVLQLRDYPGCVRAWSEA</sequence>
<evidence type="ECO:0000256" key="1">
    <source>
        <dbReference type="SAM" id="MobiDB-lite"/>
    </source>
</evidence>
<name>A0A835WBJ9_CHLIN</name>
<evidence type="ECO:0000313" key="2">
    <source>
        <dbReference type="EMBL" id="KAG2444285.1"/>
    </source>
</evidence>
<comment type="caution">
    <text evidence="2">The sequence shown here is derived from an EMBL/GenBank/DDBJ whole genome shotgun (WGS) entry which is preliminary data.</text>
</comment>
<dbReference type="AlphaFoldDB" id="A0A835WBJ9"/>
<dbReference type="OrthoDB" id="552437at2759"/>
<organism evidence="2 3">
    <name type="scientific">Chlamydomonas incerta</name>
    <dbReference type="NCBI Taxonomy" id="51695"/>
    <lineage>
        <taxon>Eukaryota</taxon>
        <taxon>Viridiplantae</taxon>
        <taxon>Chlorophyta</taxon>
        <taxon>core chlorophytes</taxon>
        <taxon>Chlorophyceae</taxon>
        <taxon>CS clade</taxon>
        <taxon>Chlamydomonadales</taxon>
        <taxon>Chlamydomonadaceae</taxon>
        <taxon>Chlamydomonas</taxon>
    </lineage>
</organism>
<feature type="region of interest" description="Disordered" evidence="1">
    <location>
        <begin position="55"/>
        <end position="80"/>
    </location>
</feature>
<protein>
    <submittedName>
        <fullName evidence="2">Uncharacterized protein</fullName>
    </submittedName>
</protein>
<proteinExistence type="predicted"/>